<dbReference type="OMA" id="PTINRNQ"/>
<dbReference type="InterPro" id="IPR011009">
    <property type="entry name" value="Kinase-like_dom_sf"/>
</dbReference>
<dbReference type="PROSITE" id="PS50011">
    <property type="entry name" value="PROTEIN_KINASE_DOM"/>
    <property type="match status" value="1"/>
</dbReference>
<evidence type="ECO:0000256" key="2">
    <source>
        <dbReference type="ARBA" id="ARBA00022527"/>
    </source>
</evidence>
<evidence type="ECO:0000256" key="7">
    <source>
        <dbReference type="ARBA" id="ARBA00023170"/>
    </source>
</evidence>
<evidence type="ECO:0000259" key="9">
    <source>
        <dbReference type="PROSITE" id="PS50011"/>
    </source>
</evidence>
<feature type="non-terminal residue" evidence="10">
    <location>
        <position position="672"/>
    </location>
</feature>
<dbReference type="FunFam" id="3.30.200.20:FF:000039">
    <property type="entry name" value="receptor-like protein kinase FERONIA"/>
    <property type="match status" value="1"/>
</dbReference>
<dbReference type="CDD" id="cd14066">
    <property type="entry name" value="STKc_IRAK"/>
    <property type="match status" value="1"/>
</dbReference>
<gene>
    <name evidence="10" type="ORF">KI387_006760</name>
</gene>
<keyword evidence="3" id="KW-0808">Transferase</keyword>
<keyword evidence="7" id="KW-0675">Receptor</keyword>
<evidence type="ECO:0000313" key="10">
    <source>
        <dbReference type="EMBL" id="KAH9326582.1"/>
    </source>
</evidence>
<name>A0AA38GQQ8_TAXCH</name>
<comment type="caution">
    <text evidence="10">The sequence shown here is derived from an EMBL/GenBank/DDBJ whole genome shotgun (WGS) entry which is preliminary data.</text>
</comment>
<evidence type="ECO:0000256" key="6">
    <source>
        <dbReference type="ARBA" id="ARBA00022840"/>
    </source>
</evidence>
<evidence type="ECO:0000256" key="5">
    <source>
        <dbReference type="ARBA" id="ARBA00022777"/>
    </source>
</evidence>
<dbReference type="GO" id="GO:0005524">
    <property type="term" value="F:ATP binding"/>
    <property type="evidence" value="ECO:0007669"/>
    <property type="project" value="UniProtKB-UniRule"/>
</dbReference>
<dbReference type="Pfam" id="PF07714">
    <property type="entry name" value="PK_Tyr_Ser-Thr"/>
    <property type="match status" value="1"/>
</dbReference>
<dbReference type="Gene3D" id="1.10.510.10">
    <property type="entry name" value="Transferase(Phosphotransferase) domain 1"/>
    <property type="match status" value="1"/>
</dbReference>
<keyword evidence="5" id="KW-0418">Kinase</keyword>
<organism evidence="10 11">
    <name type="scientific">Taxus chinensis</name>
    <name type="common">Chinese yew</name>
    <name type="synonym">Taxus wallichiana var. chinensis</name>
    <dbReference type="NCBI Taxonomy" id="29808"/>
    <lineage>
        <taxon>Eukaryota</taxon>
        <taxon>Viridiplantae</taxon>
        <taxon>Streptophyta</taxon>
        <taxon>Embryophyta</taxon>
        <taxon>Tracheophyta</taxon>
        <taxon>Spermatophyta</taxon>
        <taxon>Pinopsida</taxon>
        <taxon>Pinidae</taxon>
        <taxon>Conifers II</taxon>
        <taxon>Cupressales</taxon>
        <taxon>Taxaceae</taxon>
        <taxon>Taxus</taxon>
    </lineage>
</organism>
<dbReference type="InterPro" id="IPR017441">
    <property type="entry name" value="Protein_kinase_ATP_BS"/>
</dbReference>
<dbReference type="PANTHER" id="PTHR45631">
    <property type="entry name" value="OS07G0107800 PROTEIN-RELATED"/>
    <property type="match status" value="1"/>
</dbReference>
<dbReference type="InterPro" id="IPR024788">
    <property type="entry name" value="Malectin-like_Carb-bd_dom"/>
</dbReference>
<keyword evidence="6 8" id="KW-0067">ATP-binding</keyword>
<keyword evidence="2" id="KW-0723">Serine/threonine-protein kinase</keyword>
<dbReference type="SUPFAM" id="SSF56112">
    <property type="entry name" value="Protein kinase-like (PK-like)"/>
    <property type="match status" value="1"/>
</dbReference>
<proteinExistence type="predicted"/>
<feature type="domain" description="Protein kinase" evidence="9">
    <location>
        <begin position="365"/>
        <end position="646"/>
    </location>
</feature>
<keyword evidence="11" id="KW-1185">Reference proteome</keyword>
<dbReference type="InterPro" id="IPR008271">
    <property type="entry name" value="Ser/Thr_kinase_AS"/>
</dbReference>
<protein>
    <recommendedName>
        <fullName evidence="9">Protein kinase domain-containing protein</fullName>
    </recommendedName>
</protein>
<dbReference type="Proteomes" id="UP000824469">
    <property type="component" value="Unassembled WGS sequence"/>
</dbReference>
<dbReference type="EMBL" id="JAHRHJ020000002">
    <property type="protein sequence ID" value="KAH9326582.1"/>
    <property type="molecule type" value="Genomic_DNA"/>
</dbReference>
<evidence type="ECO:0000256" key="1">
    <source>
        <dbReference type="ARBA" id="ARBA00004167"/>
    </source>
</evidence>
<reference evidence="10 11" key="1">
    <citation type="journal article" date="2021" name="Nat. Plants">
        <title>The Taxus genome provides insights into paclitaxel biosynthesis.</title>
        <authorList>
            <person name="Xiong X."/>
            <person name="Gou J."/>
            <person name="Liao Q."/>
            <person name="Li Y."/>
            <person name="Zhou Q."/>
            <person name="Bi G."/>
            <person name="Li C."/>
            <person name="Du R."/>
            <person name="Wang X."/>
            <person name="Sun T."/>
            <person name="Guo L."/>
            <person name="Liang H."/>
            <person name="Lu P."/>
            <person name="Wu Y."/>
            <person name="Zhang Z."/>
            <person name="Ro D.K."/>
            <person name="Shang Y."/>
            <person name="Huang S."/>
            <person name="Yan J."/>
        </authorList>
    </citation>
    <scope>NUCLEOTIDE SEQUENCE [LARGE SCALE GENOMIC DNA]</scope>
    <source>
        <strain evidence="10">Ta-2019</strain>
    </source>
</reference>
<evidence type="ECO:0000256" key="4">
    <source>
        <dbReference type="ARBA" id="ARBA00022741"/>
    </source>
</evidence>
<dbReference type="PROSITE" id="PS00107">
    <property type="entry name" value="PROTEIN_KINASE_ATP"/>
    <property type="match status" value="1"/>
</dbReference>
<evidence type="ECO:0000256" key="8">
    <source>
        <dbReference type="PROSITE-ProRule" id="PRU10141"/>
    </source>
</evidence>
<evidence type="ECO:0000313" key="11">
    <source>
        <dbReference type="Proteomes" id="UP000824469"/>
    </source>
</evidence>
<dbReference type="PROSITE" id="PS00108">
    <property type="entry name" value="PROTEIN_KINASE_ST"/>
    <property type="match status" value="1"/>
</dbReference>
<dbReference type="InterPro" id="IPR000719">
    <property type="entry name" value="Prot_kinase_dom"/>
</dbReference>
<dbReference type="InterPro" id="IPR001245">
    <property type="entry name" value="Ser-Thr/Tyr_kinase_cat_dom"/>
</dbReference>
<evidence type="ECO:0000256" key="3">
    <source>
        <dbReference type="ARBA" id="ARBA00022679"/>
    </source>
</evidence>
<sequence length="672" mass="75289">MCAAVPGFLSIDCGAKTNHRDAYNIEWVTDDNYIDVGQKADINDSTVPVYQQTIRVFRQPLNKSCYQLPITPNVPHLFRIWFYKGNYTGLEELPSFMYSIETTDMLSLRTIKLQSPQNTISGERILVTSGEVLYICLIRASEIDDPFITAMELRTLRQGMYHQAQPGAMLSLEARYDTGGKSIIRHPQDQFDRMWYPFNIQGLENVELQEAISTNNTEDLPPTAVMQTAVAAVNHNSITFNLNGLSNSLLLLYFAEIQTLNVSETRNFNILENNIIRLGSISLVRNFSAIEMAFFSEERPLFLFSLYKPLNSSAGRGPMINAFEYYQLTPTQPPTSSEDDHSLVYVPNPSKSRAFTLDDLMTATGNFSYKIGQGGFGSVFWGTSSEGIQIAVKVLSLFSKQGVSEFLNEIDLLSRVHHKKLVSLLGYCNESRELMLVYEYMSGGSLKDHLYGPMAGKYPNLDWKTRLRIVLDAAQGLEYLHVNCTPKIIHRDIKTANILLDDHLNGKLADFGLSRVTMDGDASHVTTAVKGTAGYLDPEYLNTQMLTDKSDVYSFGAVLLEIVCGRPPIDIRLSDNKISLVKWVTPFMEMDEDPGKIAEIVDKRLGNDYSIKSITRVAKLALRCVGGEPSSRPSVSRVVAELKEAMQYHEASVDLSEEIDIDYGDQQSSLGF</sequence>
<accession>A0AA38GQQ8</accession>
<dbReference type="FunFam" id="1.10.510.10:FF:000146">
    <property type="entry name" value="LRR receptor-like serine/threonine-protein kinase IOS1"/>
    <property type="match status" value="1"/>
</dbReference>
<dbReference type="GO" id="GO:0004674">
    <property type="term" value="F:protein serine/threonine kinase activity"/>
    <property type="evidence" value="ECO:0007669"/>
    <property type="project" value="UniProtKB-KW"/>
</dbReference>
<comment type="subcellular location">
    <subcellularLocation>
        <location evidence="1">Membrane</location>
        <topology evidence="1">Single-pass membrane protein</topology>
    </subcellularLocation>
</comment>
<dbReference type="SMART" id="SM00220">
    <property type="entry name" value="S_TKc"/>
    <property type="match status" value="1"/>
</dbReference>
<keyword evidence="4 8" id="KW-0547">Nucleotide-binding</keyword>
<dbReference type="Gene3D" id="3.30.200.20">
    <property type="entry name" value="Phosphorylase Kinase, domain 1"/>
    <property type="match status" value="1"/>
</dbReference>
<dbReference type="AlphaFoldDB" id="A0AA38GQQ8"/>
<dbReference type="GO" id="GO:0016020">
    <property type="term" value="C:membrane"/>
    <property type="evidence" value="ECO:0007669"/>
    <property type="project" value="UniProtKB-SubCell"/>
</dbReference>
<feature type="binding site" evidence="8">
    <location>
        <position position="393"/>
    </location>
    <ligand>
        <name>ATP</name>
        <dbReference type="ChEBI" id="CHEBI:30616"/>
    </ligand>
</feature>
<dbReference type="Pfam" id="PF12819">
    <property type="entry name" value="Malectin_like"/>
    <property type="match status" value="1"/>
</dbReference>